<keyword evidence="1" id="KW-0880">Kelch repeat</keyword>
<evidence type="ECO:0000313" key="6">
    <source>
        <dbReference type="Proteomes" id="UP000799302"/>
    </source>
</evidence>
<feature type="signal peptide" evidence="3">
    <location>
        <begin position="1"/>
        <end position="30"/>
    </location>
</feature>
<protein>
    <submittedName>
        <fullName evidence="5">Galactose oxidase</fullName>
    </submittedName>
</protein>
<evidence type="ECO:0000256" key="3">
    <source>
        <dbReference type="SAM" id="SignalP"/>
    </source>
</evidence>
<dbReference type="OrthoDB" id="45365at2759"/>
<keyword evidence="3" id="KW-0732">Signal</keyword>
<feature type="chain" id="PRO_5025401904" evidence="3">
    <location>
        <begin position="31"/>
        <end position="352"/>
    </location>
</feature>
<dbReference type="SMART" id="SM00612">
    <property type="entry name" value="Kelch"/>
    <property type="match status" value="4"/>
</dbReference>
<keyword evidence="2" id="KW-0677">Repeat</keyword>
<gene>
    <name evidence="5" type="ORF">BT63DRAFT_472020</name>
</gene>
<sequence>MRTAFYCMIKMLFKSCLVTLLLSNTIVANAQSPLQSAKRCWKTLAPLIGGLRQEHTVVSSGEIVYILGGYKQKTFEETTADVEAYDTKTDTWKKLAPAPIPLHHVNVAAVDGNIYILGGMGGQTFGGGPTGRSFRYDIAADKWTEVTPMPYGLGSAAVGVHGKTVYLAGGIQAAPKSSAKGFGSSQKIVDIVASYNTETDKWTTHPDLSLPEARDHAGGMVVDHVFYVVGGRVGTHLQNRNTVYAMNLTASAKKWVEMAPLPTARGGVAAAATGGKIYVFGGEGNPNSKNGTYPDVGIFDIAQNRSEVGTPMEYPRHGFGAAAVGDIIYLPGGGQKLGGGGFSDINDAYVPC</sequence>
<dbReference type="EMBL" id="MU004237">
    <property type="protein sequence ID" value="KAF2667248.1"/>
    <property type="molecule type" value="Genomic_DNA"/>
</dbReference>
<name>A0A6A6U840_9PEZI</name>
<keyword evidence="6" id="KW-1185">Reference proteome</keyword>
<dbReference type="AlphaFoldDB" id="A0A6A6U840"/>
<dbReference type="InterPro" id="IPR015915">
    <property type="entry name" value="Kelch-typ_b-propeller"/>
</dbReference>
<reference evidence="5" key="1">
    <citation type="journal article" date="2020" name="Stud. Mycol.">
        <title>101 Dothideomycetes genomes: a test case for predicting lifestyles and emergence of pathogens.</title>
        <authorList>
            <person name="Haridas S."/>
            <person name="Albert R."/>
            <person name="Binder M."/>
            <person name="Bloem J."/>
            <person name="Labutti K."/>
            <person name="Salamov A."/>
            <person name="Andreopoulos B."/>
            <person name="Baker S."/>
            <person name="Barry K."/>
            <person name="Bills G."/>
            <person name="Bluhm B."/>
            <person name="Cannon C."/>
            <person name="Castanera R."/>
            <person name="Culley D."/>
            <person name="Daum C."/>
            <person name="Ezra D."/>
            <person name="Gonzalez J."/>
            <person name="Henrissat B."/>
            <person name="Kuo A."/>
            <person name="Liang C."/>
            <person name="Lipzen A."/>
            <person name="Lutzoni F."/>
            <person name="Magnuson J."/>
            <person name="Mondo S."/>
            <person name="Nolan M."/>
            <person name="Ohm R."/>
            <person name="Pangilinan J."/>
            <person name="Park H.-J."/>
            <person name="Ramirez L."/>
            <person name="Alfaro M."/>
            <person name="Sun H."/>
            <person name="Tritt A."/>
            <person name="Yoshinaga Y."/>
            <person name="Zwiers L.-H."/>
            <person name="Turgeon B."/>
            <person name="Goodwin S."/>
            <person name="Spatafora J."/>
            <person name="Crous P."/>
            <person name="Grigoriev I."/>
        </authorList>
    </citation>
    <scope>NUCLEOTIDE SEQUENCE</scope>
    <source>
        <strain evidence="5">CBS 115976</strain>
    </source>
</reference>
<dbReference type="PANTHER" id="PTHR45632:SF3">
    <property type="entry name" value="KELCH-LIKE PROTEIN 32"/>
    <property type="match status" value="1"/>
</dbReference>
<dbReference type="PANTHER" id="PTHR45632">
    <property type="entry name" value="LD33804P"/>
    <property type="match status" value="1"/>
</dbReference>
<dbReference type="Pfam" id="PF24981">
    <property type="entry name" value="Beta-prop_ATRN-LZTR1"/>
    <property type="match status" value="1"/>
</dbReference>
<evidence type="ECO:0000259" key="4">
    <source>
        <dbReference type="Pfam" id="PF24981"/>
    </source>
</evidence>
<proteinExistence type="predicted"/>
<evidence type="ECO:0000313" key="5">
    <source>
        <dbReference type="EMBL" id="KAF2667248.1"/>
    </source>
</evidence>
<dbReference type="Proteomes" id="UP000799302">
    <property type="component" value="Unassembled WGS sequence"/>
</dbReference>
<feature type="domain" description="Attractin/MKLN-like beta-propeller" evidence="4">
    <location>
        <begin position="52"/>
        <end position="282"/>
    </location>
</feature>
<accession>A0A6A6U840</accession>
<organism evidence="5 6">
    <name type="scientific">Microthyrium microscopicum</name>
    <dbReference type="NCBI Taxonomy" id="703497"/>
    <lineage>
        <taxon>Eukaryota</taxon>
        <taxon>Fungi</taxon>
        <taxon>Dikarya</taxon>
        <taxon>Ascomycota</taxon>
        <taxon>Pezizomycotina</taxon>
        <taxon>Dothideomycetes</taxon>
        <taxon>Dothideomycetes incertae sedis</taxon>
        <taxon>Microthyriales</taxon>
        <taxon>Microthyriaceae</taxon>
        <taxon>Microthyrium</taxon>
    </lineage>
</organism>
<evidence type="ECO:0000256" key="2">
    <source>
        <dbReference type="ARBA" id="ARBA00022737"/>
    </source>
</evidence>
<dbReference type="SUPFAM" id="SSF117281">
    <property type="entry name" value="Kelch motif"/>
    <property type="match status" value="2"/>
</dbReference>
<dbReference type="InterPro" id="IPR056737">
    <property type="entry name" value="Beta-prop_ATRN-MKLN-like"/>
</dbReference>
<evidence type="ECO:0000256" key="1">
    <source>
        <dbReference type="ARBA" id="ARBA00022441"/>
    </source>
</evidence>
<dbReference type="InterPro" id="IPR006652">
    <property type="entry name" value="Kelch_1"/>
</dbReference>
<dbReference type="Gene3D" id="2.120.10.80">
    <property type="entry name" value="Kelch-type beta propeller"/>
    <property type="match status" value="2"/>
</dbReference>